<dbReference type="Gene3D" id="3.20.20.80">
    <property type="entry name" value="Glycosidases"/>
    <property type="match status" value="2"/>
</dbReference>
<dbReference type="EMBL" id="JAIXNE010000007">
    <property type="protein sequence ID" value="MCA6078871.1"/>
    <property type="molecule type" value="Genomic_DNA"/>
</dbReference>
<evidence type="ECO:0000256" key="2">
    <source>
        <dbReference type="RuleBase" id="RU003615"/>
    </source>
</evidence>
<dbReference type="Pfam" id="PF00128">
    <property type="entry name" value="Alpha-amylase"/>
    <property type="match status" value="1"/>
</dbReference>
<keyword evidence="3" id="KW-0326">Glycosidase</keyword>
<name>A0A9X1L345_9BACT</name>
<dbReference type="PROSITE" id="PS51257">
    <property type="entry name" value="PROKAR_LIPOPROTEIN"/>
    <property type="match status" value="1"/>
</dbReference>
<dbReference type="RefSeq" id="WP_225699731.1">
    <property type="nucleotide sequence ID" value="NZ_JAIXNE010000007.1"/>
</dbReference>
<feature type="domain" description="Glycosyl hydrolase family 13 catalytic" evidence="5">
    <location>
        <begin position="46"/>
        <end position="466"/>
    </location>
</feature>
<dbReference type="PRINTS" id="PR00110">
    <property type="entry name" value="ALPHAAMYLASE"/>
</dbReference>
<comment type="catalytic activity">
    <reaction evidence="3">
        <text>Endohydrolysis of (1-&gt;4)-alpha-D-glucosidic linkages in polysaccharides containing three or more (1-&gt;4)-alpha-linked D-glucose units.</text>
        <dbReference type="EC" id="3.2.1.1"/>
    </reaction>
</comment>
<reference evidence="6" key="1">
    <citation type="submission" date="2021-09" db="EMBL/GenBank/DDBJ databases">
        <title>Fulvivirga sp. isolated from coastal sediment.</title>
        <authorList>
            <person name="Yu H."/>
        </authorList>
    </citation>
    <scope>NUCLEOTIDE SEQUENCE</scope>
    <source>
        <strain evidence="6">1062</strain>
    </source>
</reference>
<dbReference type="GO" id="GO:0005975">
    <property type="term" value="P:carbohydrate metabolic process"/>
    <property type="evidence" value="ECO:0007669"/>
    <property type="project" value="InterPro"/>
</dbReference>
<feature type="chain" id="PRO_5040847733" description="Alpha-amylase" evidence="4">
    <location>
        <begin position="22"/>
        <end position="551"/>
    </location>
</feature>
<feature type="signal peptide" evidence="4">
    <location>
        <begin position="1"/>
        <end position="21"/>
    </location>
</feature>
<gene>
    <name evidence="6" type="ORF">LDX50_28610</name>
</gene>
<proteinExistence type="inferred from homology"/>
<dbReference type="PANTHER" id="PTHR10357:SF209">
    <property type="entry name" value="PERIPLASMIC ALPHA-AMYLASE"/>
    <property type="match status" value="1"/>
</dbReference>
<dbReference type="EC" id="3.2.1.1" evidence="3"/>
<comment type="similarity">
    <text evidence="1 2">Belongs to the glycosyl hydrolase 13 family.</text>
</comment>
<keyword evidence="3" id="KW-0119">Carbohydrate metabolism</keyword>
<organism evidence="6 7">
    <name type="scientific">Fulvivirga sedimenti</name>
    <dbReference type="NCBI Taxonomy" id="2879465"/>
    <lineage>
        <taxon>Bacteria</taxon>
        <taxon>Pseudomonadati</taxon>
        <taxon>Bacteroidota</taxon>
        <taxon>Cytophagia</taxon>
        <taxon>Cytophagales</taxon>
        <taxon>Fulvivirgaceae</taxon>
        <taxon>Fulvivirga</taxon>
    </lineage>
</organism>
<dbReference type="PANTHER" id="PTHR10357">
    <property type="entry name" value="ALPHA-AMYLASE FAMILY MEMBER"/>
    <property type="match status" value="1"/>
</dbReference>
<keyword evidence="4" id="KW-0732">Signal</keyword>
<dbReference type="Proteomes" id="UP001139409">
    <property type="component" value="Unassembled WGS sequence"/>
</dbReference>
<dbReference type="GO" id="GO:0043169">
    <property type="term" value="F:cation binding"/>
    <property type="evidence" value="ECO:0007669"/>
    <property type="project" value="InterPro"/>
</dbReference>
<dbReference type="GO" id="GO:0004556">
    <property type="term" value="F:alpha-amylase activity"/>
    <property type="evidence" value="ECO:0007669"/>
    <property type="project" value="UniProtKB-UniRule"/>
</dbReference>
<dbReference type="SUPFAM" id="SSF51445">
    <property type="entry name" value="(Trans)glycosidases"/>
    <property type="match status" value="1"/>
</dbReference>
<dbReference type="AlphaFoldDB" id="A0A9X1L345"/>
<keyword evidence="3" id="KW-0378">Hydrolase</keyword>
<dbReference type="InterPro" id="IPR006047">
    <property type="entry name" value="GH13_cat_dom"/>
</dbReference>
<evidence type="ECO:0000256" key="1">
    <source>
        <dbReference type="ARBA" id="ARBA00008061"/>
    </source>
</evidence>
<dbReference type="InterPro" id="IPR006046">
    <property type="entry name" value="Alpha_amylase"/>
</dbReference>
<dbReference type="SMART" id="SM00642">
    <property type="entry name" value="Aamy"/>
    <property type="match status" value="1"/>
</dbReference>
<comment type="caution">
    <text evidence="6">The sequence shown here is derived from an EMBL/GenBank/DDBJ whole genome shotgun (WGS) entry which is preliminary data.</text>
</comment>
<evidence type="ECO:0000256" key="4">
    <source>
        <dbReference type="SAM" id="SignalP"/>
    </source>
</evidence>
<accession>A0A9X1L345</accession>
<keyword evidence="7" id="KW-1185">Reference proteome</keyword>
<evidence type="ECO:0000256" key="3">
    <source>
        <dbReference type="RuleBase" id="RU361134"/>
    </source>
</evidence>
<dbReference type="InterPro" id="IPR017853">
    <property type="entry name" value="GH"/>
</dbReference>
<protein>
    <recommendedName>
        <fullName evidence="3">Alpha-amylase</fullName>
        <ecNumber evidence="3">3.2.1.1</ecNumber>
    </recommendedName>
</protein>
<sequence>MLNKINILLILLLFSCNPQPAEQDEETTSERPARPPFIWSNATVYFLLTDRFNNGDPSNDRTLERNNEAAKLRNFMGGDIKGIIRKLHDGYFDELGVTAIWLTPPVEQIHGSTDEGTGVTYGYHGYWARDWTSIDPNFGDMDDLKELVKVAHDHDIRIVLDVVLNHTGPVTPEDSQWPDEWVRTEPTCTFENAETTIECTLVNNLPDIRTESEQQVELPEFLVAKWKEEGRYEEEMAELGAFFESTGHPRAPKYYIMKWLTDFVVECGIDGFRVDTAKHTEADVWGDLFALVSRAFEDWKAEHPEEKIDDAPFYMVGEVYNYSIGHGRNFPMGGGDTVDFFAEDFSALINFAFKYDVRRNLDSTYYAYSDALNNGPIKGHSVMNYISSHDDGDPMDLHRSMPKLAGTMLLLAPGAAQIYYGDELARPLFAEGASGDANLRTFMNWESLEGEGKDIFDHWAKLGRFRRDHPAIGAGVHRQLNPEPYVFSRTLGLDGYEDKVVVAMNVSGSLDVSEVFENGLELTDYYSGDKYTVSEGRINLNESAELVLLSE</sequence>
<evidence type="ECO:0000313" key="7">
    <source>
        <dbReference type="Proteomes" id="UP001139409"/>
    </source>
</evidence>
<evidence type="ECO:0000259" key="5">
    <source>
        <dbReference type="SMART" id="SM00642"/>
    </source>
</evidence>
<evidence type="ECO:0000313" key="6">
    <source>
        <dbReference type="EMBL" id="MCA6078871.1"/>
    </source>
</evidence>